<sequence length="216" mass="25125">MSFFNRSIEDFPENIIADILSRLPVKKVIHCKSVCKNWRELVSDSYFVNVHLSRSPASVMIHHELGESYDVDFDSKLGESFDVDFDSELEDWNEPGALNWLEIKGELDDTHLHHGIVMNPVCRFKCVSKEWHPFLTSDLFRNKHNRLYVDDQQNNNKLLVFSKTKTSFEFTTIDCEVPPSDKDLTPTRHPLPSFEDTTPYDSDILASFHGFMFESF</sequence>
<dbReference type="PROSITE" id="PS50181">
    <property type="entry name" value="FBOX"/>
    <property type="match status" value="1"/>
</dbReference>
<keyword evidence="3" id="KW-1185">Reference proteome</keyword>
<dbReference type="PANTHER" id="PTHR31672">
    <property type="entry name" value="BNACNNG10540D PROTEIN"/>
    <property type="match status" value="1"/>
</dbReference>
<reference evidence="2" key="2">
    <citation type="submission" date="2022-01" db="EMBL/GenBank/DDBJ databases">
        <authorList>
            <person name="Yamashiro T."/>
            <person name="Shiraishi A."/>
            <person name="Satake H."/>
            <person name="Nakayama K."/>
        </authorList>
    </citation>
    <scope>NUCLEOTIDE SEQUENCE</scope>
</reference>
<comment type="caution">
    <text evidence="2">The sequence shown here is derived from an EMBL/GenBank/DDBJ whole genome shotgun (WGS) entry which is preliminary data.</text>
</comment>
<evidence type="ECO:0000313" key="2">
    <source>
        <dbReference type="EMBL" id="GJS91160.1"/>
    </source>
</evidence>
<reference evidence="2" key="1">
    <citation type="journal article" date="2022" name="Int. J. Mol. Sci.">
        <title>Draft Genome of Tanacetum Coccineum: Genomic Comparison of Closely Related Tanacetum-Family Plants.</title>
        <authorList>
            <person name="Yamashiro T."/>
            <person name="Shiraishi A."/>
            <person name="Nakayama K."/>
            <person name="Satake H."/>
        </authorList>
    </citation>
    <scope>NUCLEOTIDE SEQUENCE</scope>
</reference>
<dbReference type="InterPro" id="IPR036047">
    <property type="entry name" value="F-box-like_dom_sf"/>
</dbReference>
<dbReference type="EMBL" id="BQNB010011484">
    <property type="protein sequence ID" value="GJS91160.1"/>
    <property type="molecule type" value="Genomic_DNA"/>
</dbReference>
<dbReference type="PANTHER" id="PTHR31672:SF13">
    <property type="entry name" value="F-BOX PROTEIN CPR30-LIKE"/>
    <property type="match status" value="1"/>
</dbReference>
<accession>A0ABQ4ZMM1</accession>
<dbReference type="SUPFAM" id="SSF81383">
    <property type="entry name" value="F-box domain"/>
    <property type="match status" value="1"/>
</dbReference>
<name>A0ABQ4ZMM1_9ASTR</name>
<organism evidence="2 3">
    <name type="scientific">Tanacetum coccineum</name>
    <dbReference type="NCBI Taxonomy" id="301880"/>
    <lineage>
        <taxon>Eukaryota</taxon>
        <taxon>Viridiplantae</taxon>
        <taxon>Streptophyta</taxon>
        <taxon>Embryophyta</taxon>
        <taxon>Tracheophyta</taxon>
        <taxon>Spermatophyta</taxon>
        <taxon>Magnoliopsida</taxon>
        <taxon>eudicotyledons</taxon>
        <taxon>Gunneridae</taxon>
        <taxon>Pentapetalae</taxon>
        <taxon>asterids</taxon>
        <taxon>campanulids</taxon>
        <taxon>Asterales</taxon>
        <taxon>Asteraceae</taxon>
        <taxon>Asteroideae</taxon>
        <taxon>Anthemideae</taxon>
        <taxon>Anthemidinae</taxon>
        <taxon>Tanacetum</taxon>
    </lineage>
</organism>
<evidence type="ECO:0000259" key="1">
    <source>
        <dbReference type="PROSITE" id="PS50181"/>
    </source>
</evidence>
<proteinExistence type="predicted"/>
<dbReference type="Proteomes" id="UP001151760">
    <property type="component" value="Unassembled WGS sequence"/>
</dbReference>
<feature type="domain" description="F-box" evidence="1">
    <location>
        <begin position="5"/>
        <end position="50"/>
    </location>
</feature>
<dbReference type="Pfam" id="PF00646">
    <property type="entry name" value="F-box"/>
    <property type="match status" value="1"/>
</dbReference>
<evidence type="ECO:0000313" key="3">
    <source>
        <dbReference type="Proteomes" id="UP001151760"/>
    </source>
</evidence>
<protein>
    <submittedName>
        <fullName evidence="2">F-box associated domain containing protein</fullName>
    </submittedName>
</protein>
<gene>
    <name evidence="2" type="ORF">Tco_0773796</name>
</gene>
<dbReference type="Gene3D" id="1.20.1280.50">
    <property type="match status" value="1"/>
</dbReference>
<dbReference type="InterPro" id="IPR001810">
    <property type="entry name" value="F-box_dom"/>
</dbReference>
<dbReference type="InterPro" id="IPR050796">
    <property type="entry name" value="SCF_F-box_component"/>
</dbReference>
<dbReference type="SMART" id="SM00256">
    <property type="entry name" value="FBOX"/>
    <property type="match status" value="1"/>
</dbReference>